<gene>
    <name evidence="1" type="ORF">WAK64_12730</name>
</gene>
<keyword evidence="2" id="KW-1185">Reference proteome</keyword>
<evidence type="ECO:0000313" key="2">
    <source>
        <dbReference type="Proteomes" id="UP001312865"/>
    </source>
</evidence>
<sequence>MKNSIYLTRKLKVFIENGEGKLSDVYLSTALKNIEGLGFTFSKPLIERAKTLSNEAFTTFYTNLVKNLKEQVGANVNHVPMYPNFPQDVMEMTDAELYINAIIHYVTLLLPNDKAKERFPLLDRVDLKVIDLGSEEDFYLMLSQLIGANTSISLTDKKDIEWAIHTIDDISKILPKFIPHKENLAFTIQQLLKHDKASMNEVSHYFNNATDVLRLAVALSDGDISLATPTKFKKFNRPERRFLLGLLDESRNITEDMIRYKKRWIRLGEILHPGEYRKKFPNAYRAFQVLRNSEKVETFNSKVEAALGEGQINKAVNLLSTRPGEFARRLDHLLRLSEKKHLDSHDVISAFSEVKDDLSTPVLLQLASHFRHRNEERDIRTFFPKGNVAKAWGIENNLPRINNEVCSIVKNLCEEAMRIRFSELPPLGKGYLDERLRDYLVPFSQRSASKSLRTLVRGSKISLPEGNFIRFFLWWKEGRVGEEHTGRVDIDLSAVIYDEGWEYQSHISYTNLRQGHYAFHSGDITSAPNGASEFIDFDIPKVLENGGRYVVMSLHSFTDHPYKNLPECFAGWMVRQSPNSGEIFEPATVQDKVDVTSDSTISIPVVLDLLERKLYWTDLSLTRYLNEYNNIEANKGGLALVAKSMTSIVKPNLYDLFKLHLEARGELVENIEEAESIFSLQNGITPFDIEKIMAEFIS</sequence>
<proteinExistence type="predicted"/>
<dbReference type="PANTHER" id="PTHR32097">
    <property type="entry name" value="CAMP-BINDING PROTEIN 1-RELATED"/>
    <property type="match status" value="1"/>
</dbReference>
<name>A0ABU8HFC6_9BACI</name>
<dbReference type="Gene3D" id="2.60.60.30">
    <property type="entry name" value="sav2460 like domains"/>
    <property type="match status" value="1"/>
</dbReference>
<dbReference type="InterPro" id="IPR051324">
    <property type="entry name" value="Stress/Tellurium_Resist"/>
</dbReference>
<accession>A0ABU8HFC6</accession>
<protein>
    <submittedName>
        <fullName evidence="1">TerD family protein</fullName>
    </submittedName>
</protein>
<dbReference type="CDD" id="cd06974">
    <property type="entry name" value="TerD_like"/>
    <property type="match status" value="1"/>
</dbReference>
<evidence type="ECO:0000313" key="1">
    <source>
        <dbReference type="EMBL" id="MEI5907921.1"/>
    </source>
</evidence>
<dbReference type="EMBL" id="JBBAXC010000010">
    <property type="protein sequence ID" value="MEI5907921.1"/>
    <property type="molecule type" value="Genomic_DNA"/>
</dbReference>
<dbReference type="Proteomes" id="UP001312865">
    <property type="component" value="Unassembled WGS sequence"/>
</dbReference>
<dbReference type="InterPro" id="IPR003325">
    <property type="entry name" value="TerD"/>
</dbReference>
<dbReference type="RefSeq" id="WP_336587365.1">
    <property type="nucleotide sequence ID" value="NZ_JBBAXC010000010.1"/>
</dbReference>
<dbReference type="PANTHER" id="PTHR32097:SF18">
    <property type="entry name" value="RING-TYPE DOMAIN-CONTAINING PROTEIN"/>
    <property type="match status" value="1"/>
</dbReference>
<comment type="caution">
    <text evidence="1">The sequence shown here is derived from an EMBL/GenBank/DDBJ whole genome shotgun (WGS) entry which is preliminary data.</text>
</comment>
<organism evidence="1 2">
    <name type="scientific">Bacillus spongiae</name>
    <dbReference type="NCBI Taxonomy" id="2683610"/>
    <lineage>
        <taxon>Bacteria</taxon>
        <taxon>Bacillati</taxon>
        <taxon>Bacillota</taxon>
        <taxon>Bacilli</taxon>
        <taxon>Bacillales</taxon>
        <taxon>Bacillaceae</taxon>
        <taxon>Bacillus</taxon>
    </lineage>
</organism>
<reference evidence="1 2" key="1">
    <citation type="journal article" date="2018" name="J. Microbiol.">
        <title>Bacillus spongiae sp. nov., isolated from sponge of Jeju Island.</title>
        <authorList>
            <person name="Lee G.E."/>
            <person name="Im W.T."/>
            <person name="Park J.S."/>
        </authorList>
    </citation>
    <scope>NUCLEOTIDE SEQUENCE [LARGE SCALE GENOMIC DNA]</scope>
    <source>
        <strain evidence="1 2">135PIL107-10</strain>
    </source>
</reference>